<dbReference type="RefSeq" id="WP_331283014.1">
    <property type="nucleotide sequence ID" value="NZ_BAAAZO010000014.1"/>
</dbReference>
<keyword evidence="4" id="KW-1185">Reference proteome</keyword>
<accession>A0ABP7AUU2</accession>
<dbReference type="InterPro" id="IPR007863">
    <property type="entry name" value="Peptidase_M16_C"/>
</dbReference>
<feature type="region of interest" description="Disordered" evidence="1">
    <location>
        <begin position="178"/>
        <end position="215"/>
    </location>
</feature>
<name>A0ABP7AUU2_9ACTN</name>
<organism evidence="3 4">
    <name type="scientific">Kineosporia mesophila</name>
    <dbReference type="NCBI Taxonomy" id="566012"/>
    <lineage>
        <taxon>Bacteria</taxon>
        <taxon>Bacillati</taxon>
        <taxon>Actinomycetota</taxon>
        <taxon>Actinomycetes</taxon>
        <taxon>Kineosporiales</taxon>
        <taxon>Kineosporiaceae</taxon>
        <taxon>Kineosporia</taxon>
    </lineage>
</organism>
<comment type="caution">
    <text evidence="3">The sequence shown here is derived from an EMBL/GenBank/DDBJ whole genome shotgun (WGS) entry which is preliminary data.</text>
</comment>
<dbReference type="SUPFAM" id="SSF63411">
    <property type="entry name" value="LuxS/MPP-like metallohydrolase"/>
    <property type="match status" value="1"/>
</dbReference>
<protein>
    <recommendedName>
        <fullName evidence="2">Peptidase M16 C-terminal domain-containing protein</fullName>
    </recommendedName>
</protein>
<evidence type="ECO:0000259" key="2">
    <source>
        <dbReference type="Pfam" id="PF05193"/>
    </source>
</evidence>
<evidence type="ECO:0000313" key="4">
    <source>
        <dbReference type="Proteomes" id="UP001501074"/>
    </source>
</evidence>
<gene>
    <name evidence="3" type="ORF">GCM10022223_69850</name>
</gene>
<evidence type="ECO:0000313" key="3">
    <source>
        <dbReference type="EMBL" id="GAA3640650.1"/>
    </source>
</evidence>
<sequence>MDERVRAVQVPGAAVGAIVIALRAADLPAGVIPVAVGAAPLWARLAARLLRGTGSVCSALVTPDLIGVKVQFLPGRAQQVRDALAVMPRPGCHGHWAVSVGEVVPVTGEWTRPAPTRSARQDPVALVRARIFPAGHRYAGSEGTSPNRPGSRELRILDGAAAHTRLLVVEAGPQVPGKAVTRNGSSVAAGCRGEPGPLTRQELEPEPEPEPERVPVVPGPGWYLLGLPGVALADRRKTALHLACDVLGGPGGVLARRLGAGTTYSLSVFSRELADAGYLTVMVCAAPERLAGVRAGVRAVLRDLERELTDEAIDRSRSALLVRHLDGDRHADDVAVRTATYLAADAEPGAAGDEVCAMGRDEVRRFAGELLRGTGAAELYLVPEGAADSAPGQGFP</sequence>
<reference evidence="4" key="1">
    <citation type="journal article" date="2019" name="Int. J. Syst. Evol. Microbiol.">
        <title>The Global Catalogue of Microorganisms (GCM) 10K type strain sequencing project: providing services to taxonomists for standard genome sequencing and annotation.</title>
        <authorList>
            <consortium name="The Broad Institute Genomics Platform"/>
            <consortium name="The Broad Institute Genome Sequencing Center for Infectious Disease"/>
            <person name="Wu L."/>
            <person name="Ma J."/>
        </authorList>
    </citation>
    <scope>NUCLEOTIDE SEQUENCE [LARGE SCALE GENOMIC DNA]</scope>
    <source>
        <strain evidence="4">JCM 16902</strain>
    </source>
</reference>
<feature type="domain" description="Peptidase M16 C-terminal" evidence="2">
    <location>
        <begin position="195"/>
        <end position="320"/>
    </location>
</feature>
<proteinExistence type="predicted"/>
<dbReference type="EMBL" id="BAAAZO010000014">
    <property type="protein sequence ID" value="GAA3640650.1"/>
    <property type="molecule type" value="Genomic_DNA"/>
</dbReference>
<dbReference type="Gene3D" id="3.30.830.10">
    <property type="entry name" value="Metalloenzyme, LuxS/M16 peptidase-like"/>
    <property type="match status" value="1"/>
</dbReference>
<dbReference type="InterPro" id="IPR011249">
    <property type="entry name" value="Metalloenz_LuxS/M16"/>
</dbReference>
<evidence type="ECO:0000256" key="1">
    <source>
        <dbReference type="SAM" id="MobiDB-lite"/>
    </source>
</evidence>
<dbReference type="Proteomes" id="UP001501074">
    <property type="component" value="Unassembled WGS sequence"/>
</dbReference>
<dbReference type="Pfam" id="PF05193">
    <property type="entry name" value="Peptidase_M16_C"/>
    <property type="match status" value="1"/>
</dbReference>